<dbReference type="InterPro" id="IPR036390">
    <property type="entry name" value="WH_DNA-bd_sf"/>
</dbReference>
<keyword evidence="3" id="KW-0804">Transcription</keyword>
<protein>
    <submittedName>
        <fullName evidence="5">MarR family transcriptional regulator</fullName>
    </submittedName>
</protein>
<dbReference type="PROSITE" id="PS50995">
    <property type="entry name" value="HTH_MARR_2"/>
    <property type="match status" value="1"/>
</dbReference>
<accession>A0ABP8UJ56</accession>
<evidence type="ECO:0000256" key="2">
    <source>
        <dbReference type="ARBA" id="ARBA00023125"/>
    </source>
</evidence>
<keyword evidence="1" id="KW-0805">Transcription regulation</keyword>
<evidence type="ECO:0000313" key="5">
    <source>
        <dbReference type="EMBL" id="GAA4633543.1"/>
    </source>
</evidence>
<dbReference type="EMBL" id="BAABHK010000012">
    <property type="protein sequence ID" value="GAA4633543.1"/>
    <property type="molecule type" value="Genomic_DNA"/>
</dbReference>
<dbReference type="InterPro" id="IPR023187">
    <property type="entry name" value="Tscrpt_reg_MarR-type_CS"/>
</dbReference>
<dbReference type="RefSeq" id="WP_345436541.1">
    <property type="nucleotide sequence ID" value="NZ_BAABHK010000012.1"/>
</dbReference>
<dbReference type="InterPro" id="IPR000835">
    <property type="entry name" value="HTH_MarR-typ"/>
</dbReference>
<sequence length="131" mass="14698">MTETGETELVRRWRDLLASYSTVSCALDRTLQEAHGIGMSEFEVLDRLVDASCEKSRMHDLAGAMYLSQSALSRTVARLERDGLVERSMCADDRRAIFVKLTAVGRERHERARKTQRGVLAEHFTATPAAV</sequence>
<feature type="domain" description="HTH marR-type" evidence="4">
    <location>
        <begin position="6"/>
        <end position="131"/>
    </location>
</feature>
<dbReference type="Pfam" id="PF01047">
    <property type="entry name" value="MarR"/>
    <property type="match status" value="1"/>
</dbReference>
<dbReference type="SUPFAM" id="SSF46785">
    <property type="entry name" value="Winged helix' DNA-binding domain"/>
    <property type="match status" value="1"/>
</dbReference>
<keyword evidence="6" id="KW-1185">Reference proteome</keyword>
<reference evidence="6" key="1">
    <citation type="journal article" date="2019" name="Int. J. Syst. Evol. Microbiol.">
        <title>The Global Catalogue of Microorganisms (GCM) 10K type strain sequencing project: providing services to taxonomists for standard genome sequencing and annotation.</title>
        <authorList>
            <consortium name="The Broad Institute Genomics Platform"/>
            <consortium name="The Broad Institute Genome Sequencing Center for Infectious Disease"/>
            <person name="Wu L."/>
            <person name="Ma J."/>
        </authorList>
    </citation>
    <scope>NUCLEOTIDE SEQUENCE [LARGE SCALE GENOMIC DNA]</scope>
    <source>
        <strain evidence="6">JCM 17939</strain>
    </source>
</reference>
<name>A0ABP8UJ56_9ACTN</name>
<evidence type="ECO:0000256" key="1">
    <source>
        <dbReference type="ARBA" id="ARBA00023015"/>
    </source>
</evidence>
<dbReference type="SMART" id="SM00347">
    <property type="entry name" value="HTH_MARR"/>
    <property type="match status" value="1"/>
</dbReference>
<evidence type="ECO:0000259" key="4">
    <source>
        <dbReference type="PROSITE" id="PS50995"/>
    </source>
</evidence>
<organism evidence="5 6">
    <name type="scientific">Actinoallomurus vinaceus</name>
    <dbReference type="NCBI Taxonomy" id="1080074"/>
    <lineage>
        <taxon>Bacteria</taxon>
        <taxon>Bacillati</taxon>
        <taxon>Actinomycetota</taxon>
        <taxon>Actinomycetes</taxon>
        <taxon>Streptosporangiales</taxon>
        <taxon>Thermomonosporaceae</taxon>
        <taxon>Actinoallomurus</taxon>
    </lineage>
</organism>
<dbReference type="Proteomes" id="UP001501442">
    <property type="component" value="Unassembled WGS sequence"/>
</dbReference>
<evidence type="ECO:0000256" key="3">
    <source>
        <dbReference type="ARBA" id="ARBA00023163"/>
    </source>
</evidence>
<dbReference type="Gene3D" id="1.10.10.10">
    <property type="entry name" value="Winged helix-like DNA-binding domain superfamily/Winged helix DNA-binding domain"/>
    <property type="match status" value="1"/>
</dbReference>
<keyword evidence="2" id="KW-0238">DNA-binding</keyword>
<evidence type="ECO:0000313" key="6">
    <source>
        <dbReference type="Proteomes" id="UP001501442"/>
    </source>
</evidence>
<dbReference type="InterPro" id="IPR036388">
    <property type="entry name" value="WH-like_DNA-bd_sf"/>
</dbReference>
<dbReference type="PANTHER" id="PTHR33164">
    <property type="entry name" value="TRANSCRIPTIONAL REGULATOR, MARR FAMILY"/>
    <property type="match status" value="1"/>
</dbReference>
<dbReference type="InterPro" id="IPR039422">
    <property type="entry name" value="MarR/SlyA-like"/>
</dbReference>
<dbReference type="PANTHER" id="PTHR33164:SF99">
    <property type="entry name" value="MARR FAMILY REGULATORY PROTEIN"/>
    <property type="match status" value="1"/>
</dbReference>
<proteinExistence type="predicted"/>
<gene>
    <name evidence="5" type="ORF">GCM10023196_071490</name>
</gene>
<dbReference type="PROSITE" id="PS01117">
    <property type="entry name" value="HTH_MARR_1"/>
    <property type="match status" value="1"/>
</dbReference>
<comment type="caution">
    <text evidence="5">The sequence shown here is derived from an EMBL/GenBank/DDBJ whole genome shotgun (WGS) entry which is preliminary data.</text>
</comment>